<dbReference type="PANTHER" id="PTHR33451:SF3">
    <property type="entry name" value="MALATE-2H(+)_NA(+)-LACTATE ANTIPORTER"/>
    <property type="match status" value="1"/>
</dbReference>
<evidence type="ECO:0000313" key="11">
    <source>
        <dbReference type="EMBL" id="OBQ46292.1"/>
    </source>
</evidence>
<feature type="transmembrane region" description="Helical" evidence="9">
    <location>
        <begin position="410"/>
        <end position="429"/>
    </location>
</feature>
<dbReference type="PATRIC" id="fig|1560234.3.peg.1803"/>
<feature type="transmembrane region" description="Helical" evidence="9">
    <location>
        <begin position="115"/>
        <end position="141"/>
    </location>
</feature>
<proteinExistence type="inferred from homology"/>
<dbReference type="STRING" id="1560234.SP90_13435"/>
<accession>A0A1B7XAC9</accession>
<dbReference type="GO" id="GO:0005886">
    <property type="term" value="C:plasma membrane"/>
    <property type="evidence" value="ECO:0007669"/>
    <property type="project" value="UniProtKB-SubCell"/>
</dbReference>
<comment type="caution">
    <text evidence="11">The sequence shown here is derived from an EMBL/GenBank/DDBJ whole genome shotgun (WGS) entry which is preliminary data.</text>
</comment>
<evidence type="ECO:0000256" key="9">
    <source>
        <dbReference type="SAM" id="Phobius"/>
    </source>
</evidence>
<keyword evidence="6 9" id="KW-1133">Transmembrane helix</keyword>
<comment type="similarity">
    <text evidence="8">Belongs to the NhaC Na(+)/H(+) (TC 2.A.35) antiporter family.</text>
</comment>
<sequence>MSVEEKKPSLLWAILTFSLPVAVILYGTVVVGVRPPVLPLLVAVGLAGIMSLRIGYSWNELQEGMLASVGRIQLAVAILMLVGMIIPAWMASGTIPAIIYWGLTFISPEHFLVSTFILCAVASLATGTSFGTMGTIGVALLGVGGVMEFDPAWTVGAIVSGAYFGDKMSPISDSTNITATVCNVPLFTHISSMLWTTVPAAFITIAGYWMLGSMHTGDTGNIANINIILTNLESSFNLSPLAFIPPALMIVLAYKRLPVLPVMVICLISALAIAMAEGATLAELAGQLTRGYKATTASPELNKLLSRGGLMSIMVTILLLTSGMAFGGILEKARVLEVLLDAMLRGAKSATSLVGATLTAAYIILLGTGSQILAVVVPGRAFTNAYKHADIAPQVLSRTCEDAGTLGCPLIPWSVHAFYILGVLGVSAVDFMPFAFFNIIIPVISMTCAITGFGIFKTNGEPVRPLVTAKDTTTA</sequence>
<keyword evidence="4" id="KW-1003">Cell membrane</keyword>
<dbReference type="InterPro" id="IPR052180">
    <property type="entry name" value="NhaC_Na-H+_Antiporter"/>
</dbReference>
<dbReference type="NCBIfam" id="TIGR00931">
    <property type="entry name" value="antiport_nhaC"/>
    <property type="match status" value="1"/>
</dbReference>
<feature type="transmembrane region" description="Helical" evidence="9">
    <location>
        <begin position="76"/>
        <end position="103"/>
    </location>
</feature>
<dbReference type="AlphaFoldDB" id="A0A1B7XAC9"/>
<dbReference type="Pfam" id="PF03553">
    <property type="entry name" value="Na_H_antiporter"/>
    <property type="match status" value="1"/>
</dbReference>
<keyword evidence="3" id="KW-0050">Antiport</keyword>
<feature type="transmembrane region" description="Helical" evidence="9">
    <location>
        <begin position="351"/>
        <end position="377"/>
    </location>
</feature>
<feature type="transmembrane region" description="Helical" evidence="9">
    <location>
        <begin position="436"/>
        <end position="456"/>
    </location>
</feature>
<keyword evidence="5 9" id="KW-0812">Transmembrane</keyword>
<protein>
    <submittedName>
        <fullName evidence="11">Sodium:proton antiporter</fullName>
    </submittedName>
</protein>
<evidence type="ECO:0000256" key="7">
    <source>
        <dbReference type="ARBA" id="ARBA00023136"/>
    </source>
</evidence>
<organism evidence="11 12">
    <name type="scientific">Halodesulfovibrio spirochaetisodalis</name>
    <dbReference type="NCBI Taxonomy" id="1560234"/>
    <lineage>
        <taxon>Bacteria</taxon>
        <taxon>Pseudomonadati</taxon>
        <taxon>Thermodesulfobacteriota</taxon>
        <taxon>Desulfovibrionia</taxon>
        <taxon>Desulfovibrionales</taxon>
        <taxon>Desulfovibrionaceae</taxon>
        <taxon>Halodesulfovibrio</taxon>
    </lineage>
</organism>
<evidence type="ECO:0000259" key="10">
    <source>
        <dbReference type="Pfam" id="PF03553"/>
    </source>
</evidence>
<comment type="subcellular location">
    <subcellularLocation>
        <location evidence="1">Cell membrane</location>
        <topology evidence="1">Multi-pass membrane protein</topology>
    </subcellularLocation>
</comment>
<feature type="transmembrane region" description="Helical" evidence="9">
    <location>
        <begin position="259"/>
        <end position="276"/>
    </location>
</feature>
<evidence type="ECO:0000256" key="5">
    <source>
        <dbReference type="ARBA" id="ARBA00022692"/>
    </source>
</evidence>
<keyword evidence="7 9" id="KW-0472">Membrane</keyword>
<feature type="domain" description="Na+/H+ antiporter NhaC-like C-terminal" evidence="10">
    <location>
        <begin position="161"/>
        <end position="452"/>
    </location>
</feature>
<feature type="transmembrane region" description="Helical" evidence="9">
    <location>
        <begin position="309"/>
        <end position="330"/>
    </location>
</feature>
<evidence type="ECO:0000256" key="2">
    <source>
        <dbReference type="ARBA" id="ARBA00022448"/>
    </source>
</evidence>
<dbReference type="OrthoDB" id="9762978at2"/>
<dbReference type="GO" id="GO:0015297">
    <property type="term" value="F:antiporter activity"/>
    <property type="evidence" value="ECO:0007669"/>
    <property type="project" value="UniProtKB-KW"/>
</dbReference>
<evidence type="ECO:0000256" key="3">
    <source>
        <dbReference type="ARBA" id="ARBA00022449"/>
    </source>
</evidence>
<gene>
    <name evidence="11" type="ORF">SP90_13435</name>
</gene>
<dbReference type="InterPro" id="IPR004770">
    <property type="entry name" value="Na/H_antiport_NhaC"/>
</dbReference>
<dbReference type="Proteomes" id="UP000091979">
    <property type="component" value="Unassembled WGS sequence"/>
</dbReference>
<feature type="transmembrane region" description="Helical" evidence="9">
    <location>
        <begin position="12"/>
        <end position="31"/>
    </location>
</feature>
<dbReference type="InterPro" id="IPR018461">
    <property type="entry name" value="Na/H_Antiport_NhaC-like_C"/>
</dbReference>
<dbReference type="RefSeq" id="WP_066857267.1">
    <property type="nucleotide sequence ID" value="NZ_JXMS01000027.1"/>
</dbReference>
<dbReference type="PANTHER" id="PTHR33451">
    <property type="entry name" value="MALATE-2H(+)/NA(+)-LACTATE ANTIPORTER"/>
    <property type="match status" value="1"/>
</dbReference>
<feature type="transmembrane region" description="Helical" evidence="9">
    <location>
        <begin position="37"/>
        <end position="56"/>
    </location>
</feature>
<evidence type="ECO:0000256" key="8">
    <source>
        <dbReference type="ARBA" id="ARBA00038435"/>
    </source>
</evidence>
<keyword evidence="12" id="KW-1185">Reference proteome</keyword>
<dbReference type="EMBL" id="JXMS01000027">
    <property type="protein sequence ID" value="OBQ46292.1"/>
    <property type="molecule type" value="Genomic_DNA"/>
</dbReference>
<evidence type="ECO:0000256" key="6">
    <source>
        <dbReference type="ARBA" id="ARBA00022989"/>
    </source>
</evidence>
<keyword evidence="2" id="KW-0813">Transport</keyword>
<feature type="transmembrane region" description="Helical" evidence="9">
    <location>
        <begin position="193"/>
        <end position="211"/>
    </location>
</feature>
<reference evidence="11 12" key="1">
    <citation type="submission" date="2015-01" db="EMBL/GenBank/DDBJ databases">
        <title>Desulfovibrio sp. JC271 draft genome sequence.</title>
        <authorList>
            <person name="Shivani Y."/>
            <person name="Subhash Y."/>
            <person name="Sasikala C."/>
            <person name="Ramana C.V."/>
        </authorList>
    </citation>
    <scope>NUCLEOTIDE SEQUENCE [LARGE SCALE GENOMIC DNA]</scope>
    <source>
        <strain evidence="11 12">JC271</strain>
    </source>
</reference>
<evidence type="ECO:0000313" key="12">
    <source>
        <dbReference type="Proteomes" id="UP000091979"/>
    </source>
</evidence>
<evidence type="ECO:0000256" key="4">
    <source>
        <dbReference type="ARBA" id="ARBA00022475"/>
    </source>
</evidence>
<name>A0A1B7XAC9_9BACT</name>
<evidence type="ECO:0000256" key="1">
    <source>
        <dbReference type="ARBA" id="ARBA00004651"/>
    </source>
</evidence>